<evidence type="ECO:0000313" key="4">
    <source>
        <dbReference type="Proteomes" id="UP000437736"/>
    </source>
</evidence>
<accession>A0ABW9QWE2</accession>
<evidence type="ECO:0000313" key="3">
    <source>
        <dbReference type="EMBL" id="MST33759.1"/>
    </source>
</evidence>
<name>A0ABW9QWE2_9ACTN</name>
<dbReference type="SUPFAM" id="SSF89550">
    <property type="entry name" value="PHP domain-like"/>
    <property type="match status" value="1"/>
</dbReference>
<protein>
    <submittedName>
        <fullName evidence="3">PHP domain-containing protein</fullName>
    </submittedName>
</protein>
<feature type="non-terminal residue" evidence="3">
    <location>
        <position position="164"/>
    </location>
</feature>
<comment type="caution">
    <text evidence="3">The sequence shown here is derived from an EMBL/GenBank/DDBJ whole genome shotgun (WGS) entry which is preliminary data.</text>
</comment>
<proteinExistence type="predicted"/>
<dbReference type="CDD" id="cd07431">
    <property type="entry name" value="PHP_PolIIIA"/>
    <property type="match status" value="1"/>
</dbReference>
<keyword evidence="4" id="KW-1185">Reference proteome</keyword>
<dbReference type="InterPro" id="IPR004013">
    <property type="entry name" value="PHP_dom"/>
</dbReference>
<dbReference type="Gene3D" id="3.20.20.140">
    <property type="entry name" value="Metal-dependent hydrolases"/>
    <property type="match status" value="1"/>
</dbReference>
<evidence type="ECO:0000259" key="2">
    <source>
        <dbReference type="SMART" id="SM00481"/>
    </source>
</evidence>
<dbReference type="EMBL" id="WJHE01000714">
    <property type="protein sequence ID" value="MST33759.1"/>
    <property type="molecule type" value="Genomic_DNA"/>
</dbReference>
<reference evidence="3 4" key="1">
    <citation type="submission" date="2019-11" db="EMBL/GenBank/DDBJ databases">
        <title>Acidiferrimicrobium australis gen. nov., sp. nov., an acidophilic and obligately heterotrophic, member of the Actinobacteria that catalyses dissimilatory oxido- reduction of iron isolated from metal-rich acidic water in Chile.</title>
        <authorList>
            <person name="Gonzalez D."/>
            <person name="Huber K."/>
            <person name="Hedrich S."/>
            <person name="Rojas-Villalobos C."/>
            <person name="Quatrini R."/>
            <person name="Dinamarca M.A."/>
            <person name="Schwarz A."/>
            <person name="Canales C."/>
            <person name="Nancucheo I."/>
        </authorList>
    </citation>
    <scope>NUCLEOTIDE SEQUENCE [LARGE SCALE GENOMIC DNA]</scope>
    <source>
        <strain evidence="3 4">USS-CCA1</strain>
    </source>
</reference>
<evidence type="ECO:0000256" key="1">
    <source>
        <dbReference type="SAM" id="MobiDB-lite"/>
    </source>
</evidence>
<gene>
    <name evidence="3" type="ORF">GHK86_13665</name>
</gene>
<dbReference type="PANTHER" id="PTHR32294">
    <property type="entry name" value="DNA POLYMERASE III SUBUNIT ALPHA"/>
    <property type="match status" value="1"/>
</dbReference>
<dbReference type="Proteomes" id="UP000437736">
    <property type="component" value="Unassembled WGS sequence"/>
</dbReference>
<feature type="domain" description="Polymerase/histidinol phosphatase N-terminal" evidence="2">
    <location>
        <begin position="62"/>
        <end position="129"/>
    </location>
</feature>
<organism evidence="3 4">
    <name type="scientific">Acidiferrimicrobium australe</name>
    <dbReference type="NCBI Taxonomy" id="2664430"/>
    <lineage>
        <taxon>Bacteria</taxon>
        <taxon>Bacillati</taxon>
        <taxon>Actinomycetota</taxon>
        <taxon>Acidimicrobiia</taxon>
        <taxon>Acidimicrobiales</taxon>
        <taxon>Acidimicrobiaceae</taxon>
        <taxon>Acidiferrimicrobium</taxon>
    </lineage>
</organism>
<dbReference type="Pfam" id="PF02811">
    <property type="entry name" value="PHP"/>
    <property type="match status" value="1"/>
</dbReference>
<feature type="region of interest" description="Disordered" evidence="1">
    <location>
        <begin position="15"/>
        <end position="53"/>
    </location>
</feature>
<dbReference type="InterPro" id="IPR003141">
    <property type="entry name" value="Pol/His_phosphatase_N"/>
</dbReference>
<sequence>MGFDNPPVRWKELEARLSGRARQGGRGDGNDAPAWSSKRPPSTPPAALTAPRSRPVGAVPYAELHCHSNFSFLDGASHPEELVEEATRLGLEALALTDHDGLYGVVRFAEAAREVGMPTIFGAEVTLDLPAAPPGGAGVADPAGTHVVVLARDPVGYTRLARAL</sequence>
<dbReference type="InterPro" id="IPR004805">
    <property type="entry name" value="DnaE2/DnaE/PolC"/>
</dbReference>
<dbReference type="SMART" id="SM00481">
    <property type="entry name" value="POLIIIAc"/>
    <property type="match status" value="1"/>
</dbReference>
<dbReference type="PANTHER" id="PTHR32294:SF4">
    <property type="entry name" value="ERROR-PRONE DNA POLYMERASE"/>
    <property type="match status" value="1"/>
</dbReference>
<dbReference type="InterPro" id="IPR016195">
    <property type="entry name" value="Pol/histidinol_Pase-like"/>
</dbReference>